<feature type="compositionally biased region" description="Basic and acidic residues" evidence="7">
    <location>
        <begin position="7"/>
        <end position="40"/>
    </location>
</feature>
<dbReference type="SMART" id="SM00253">
    <property type="entry name" value="SOCS"/>
    <property type="match status" value="1"/>
</dbReference>
<comment type="pathway">
    <text evidence="1">Protein modification; protein ubiquitination.</text>
</comment>
<gene>
    <name evidence="10" type="ORF">RIMI_LOCUS15623348</name>
</gene>
<evidence type="ECO:0000256" key="7">
    <source>
        <dbReference type="SAM" id="MobiDB-lite"/>
    </source>
</evidence>
<dbReference type="SUPFAM" id="SSF158235">
    <property type="entry name" value="SOCS box-like"/>
    <property type="match status" value="1"/>
</dbReference>
<protein>
    <recommendedName>
        <fullName evidence="12">Suppressor of cytokine signaling 2</fullName>
    </recommendedName>
</protein>
<dbReference type="SMART" id="SM00252">
    <property type="entry name" value="SH2"/>
    <property type="match status" value="1"/>
</dbReference>
<dbReference type="EMBL" id="CAUEEQ010042318">
    <property type="protein sequence ID" value="CAJ0956648.1"/>
    <property type="molecule type" value="Genomic_DNA"/>
</dbReference>
<evidence type="ECO:0000313" key="10">
    <source>
        <dbReference type="EMBL" id="CAJ0956648.1"/>
    </source>
</evidence>
<keyword evidence="11" id="KW-1185">Reference proteome</keyword>
<dbReference type="InterPro" id="IPR036860">
    <property type="entry name" value="SH2_dom_sf"/>
</dbReference>
<keyword evidence="2" id="KW-0341">Growth regulation</keyword>
<dbReference type="InterPro" id="IPR000980">
    <property type="entry name" value="SH2"/>
</dbReference>
<name>A0ABN9M2Q3_9NEOB</name>
<evidence type="ECO:0008006" key="12">
    <source>
        <dbReference type="Google" id="ProtNLM"/>
    </source>
</evidence>
<evidence type="ECO:0000259" key="9">
    <source>
        <dbReference type="PROSITE" id="PS50225"/>
    </source>
</evidence>
<dbReference type="Gene3D" id="1.10.750.20">
    <property type="entry name" value="SOCS box"/>
    <property type="match status" value="1"/>
</dbReference>
<keyword evidence="4" id="KW-0833">Ubl conjugation pathway</keyword>
<dbReference type="Proteomes" id="UP001176940">
    <property type="component" value="Unassembled WGS sequence"/>
</dbReference>
<feature type="domain" description="SH2" evidence="8">
    <location>
        <begin position="189"/>
        <end position="297"/>
    </location>
</feature>
<evidence type="ECO:0000256" key="3">
    <source>
        <dbReference type="ARBA" id="ARBA00022700"/>
    </source>
</evidence>
<evidence type="ECO:0000313" key="11">
    <source>
        <dbReference type="Proteomes" id="UP001176940"/>
    </source>
</evidence>
<dbReference type="InterPro" id="IPR028410">
    <property type="entry name" value="SOCS2_SOCS_box"/>
</dbReference>
<feature type="region of interest" description="Disordered" evidence="7">
    <location>
        <begin position="1"/>
        <end position="114"/>
    </location>
</feature>
<comment type="caution">
    <text evidence="10">The sequence shown here is derived from an EMBL/GenBank/DDBJ whole genome shotgun (WGS) entry which is preliminary data.</text>
</comment>
<dbReference type="CDD" id="cd03736">
    <property type="entry name" value="SOCS_SOCS2"/>
    <property type="match status" value="1"/>
</dbReference>
<evidence type="ECO:0000256" key="1">
    <source>
        <dbReference type="ARBA" id="ARBA00004906"/>
    </source>
</evidence>
<organism evidence="10 11">
    <name type="scientific">Ranitomeya imitator</name>
    <name type="common">mimic poison frog</name>
    <dbReference type="NCBI Taxonomy" id="111125"/>
    <lineage>
        <taxon>Eukaryota</taxon>
        <taxon>Metazoa</taxon>
        <taxon>Chordata</taxon>
        <taxon>Craniata</taxon>
        <taxon>Vertebrata</taxon>
        <taxon>Euteleostomi</taxon>
        <taxon>Amphibia</taxon>
        <taxon>Batrachia</taxon>
        <taxon>Anura</taxon>
        <taxon>Neobatrachia</taxon>
        <taxon>Hyloidea</taxon>
        <taxon>Dendrobatidae</taxon>
        <taxon>Dendrobatinae</taxon>
        <taxon>Ranitomeya</taxon>
    </lineage>
</organism>
<sequence>MSSNSKDTNDTEPKAADGARKIRSDRKYTNNAEQKDADAARKRKQRANKSTEERCKRLDTVKYTNDTEPKAADGARNIRSDNKYTNDAERKAADAARKHKQRANETTEDRHKRLDPVNAACNKRITNESFEDKTNRLSNKAAAARSQRCKHNISTSSVIDSANNTASLSPFIECVQLEAPLTVGKSARWYWGHMTVNEAKEKLQDASEGTFLVRDSSHTDYLLTISVKTSAGPTNLRIEYREGKFRLDSVVCIRSRLKQFDSVVHLIEYYVLLSKNKKMDAETLPNRTVHLWLVKPLYTSTPSLQHLCRMAVNKCTNKIHELPLPTRLKEYITEYRYHV</sequence>
<dbReference type="PANTHER" id="PTHR10155:SF7">
    <property type="entry name" value="SUPPRESSOR OF CYTOKINE SIGNALING 2"/>
    <property type="match status" value="1"/>
</dbReference>
<feature type="domain" description="SOCS box" evidence="9">
    <location>
        <begin position="292"/>
        <end position="338"/>
    </location>
</feature>
<dbReference type="SMART" id="SM00969">
    <property type="entry name" value="SOCS_box"/>
    <property type="match status" value="1"/>
</dbReference>
<dbReference type="PRINTS" id="PR00401">
    <property type="entry name" value="SH2DOMAIN"/>
</dbReference>
<dbReference type="SUPFAM" id="SSF55550">
    <property type="entry name" value="SH2 domain"/>
    <property type="match status" value="1"/>
</dbReference>
<keyword evidence="3" id="KW-0734">Signal transduction inhibitor</keyword>
<dbReference type="PANTHER" id="PTHR10155">
    <property type="entry name" value="PHOSPHATIDYLINOSITOL 3-KINASE REGULATORY SUBUNIT"/>
    <property type="match status" value="1"/>
</dbReference>
<proteinExistence type="predicted"/>
<dbReference type="InterPro" id="IPR036036">
    <property type="entry name" value="SOCS_box-like_dom_sf"/>
</dbReference>
<dbReference type="PROSITE" id="PS50001">
    <property type="entry name" value="SH2"/>
    <property type="match status" value="1"/>
</dbReference>
<dbReference type="Pfam" id="PF07525">
    <property type="entry name" value="SOCS_box"/>
    <property type="match status" value="1"/>
</dbReference>
<dbReference type="Pfam" id="PF00017">
    <property type="entry name" value="SH2"/>
    <property type="match status" value="1"/>
</dbReference>
<accession>A0ABN9M2Q3</accession>
<evidence type="ECO:0000256" key="5">
    <source>
        <dbReference type="ARBA" id="ARBA00022999"/>
    </source>
</evidence>
<dbReference type="PROSITE" id="PS50225">
    <property type="entry name" value="SOCS"/>
    <property type="match status" value="1"/>
</dbReference>
<keyword evidence="5 6" id="KW-0727">SH2 domain</keyword>
<dbReference type="Gene3D" id="3.30.505.10">
    <property type="entry name" value="SH2 domain"/>
    <property type="match status" value="1"/>
</dbReference>
<evidence type="ECO:0000256" key="4">
    <source>
        <dbReference type="ARBA" id="ARBA00022786"/>
    </source>
</evidence>
<evidence type="ECO:0000256" key="2">
    <source>
        <dbReference type="ARBA" id="ARBA00022604"/>
    </source>
</evidence>
<feature type="compositionally biased region" description="Basic and acidic residues" evidence="7">
    <location>
        <begin position="49"/>
        <end position="114"/>
    </location>
</feature>
<reference evidence="10" key="1">
    <citation type="submission" date="2023-07" db="EMBL/GenBank/DDBJ databases">
        <authorList>
            <person name="Stuckert A."/>
        </authorList>
    </citation>
    <scope>NUCLEOTIDE SEQUENCE</scope>
</reference>
<dbReference type="InterPro" id="IPR001496">
    <property type="entry name" value="SOCS_box"/>
</dbReference>
<evidence type="ECO:0000256" key="6">
    <source>
        <dbReference type="PROSITE-ProRule" id="PRU00191"/>
    </source>
</evidence>
<evidence type="ECO:0000259" key="8">
    <source>
        <dbReference type="PROSITE" id="PS50001"/>
    </source>
</evidence>